<gene>
    <name evidence="9" type="ORF">U9M48_027293</name>
</gene>
<name>A0AAQ3X001_PASNO</name>
<dbReference type="Pfam" id="PF13359">
    <property type="entry name" value="DDE_Tnp_4"/>
    <property type="match status" value="1"/>
</dbReference>
<evidence type="ECO:0000259" key="8">
    <source>
        <dbReference type="Pfam" id="PF13359"/>
    </source>
</evidence>
<evidence type="ECO:0000256" key="5">
    <source>
        <dbReference type="ARBA" id="ARBA00022723"/>
    </source>
</evidence>
<evidence type="ECO:0000313" key="9">
    <source>
        <dbReference type="EMBL" id="WVZ79750.1"/>
    </source>
</evidence>
<keyword evidence="7" id="KW-0539">Nucleus</keyword>
<dbReference type="Proteomes" id="UP001341281">
    <property type="component" value="Chromosome 06"/>
</dbReference>
<dbReference type="GO" id="GO:0046872">
    <property type="term" value="F:metal ion binding"/>
    <property type="evidence" value="ECO:0007669"/>
    <property type="project" value="UniProtKB-KW"/>
</dbReference>
<dbReference type="EMBL" id="CP144750">
    <property type="protein sequence ID" value="WVZ79750.1"/>
    <property type="molecule type" value="Genomic_DNA"/>
</dbReference>
<evidence type="ECO:0000256" key="4">
    <source>
        <dbReference type="ARBA" id="ARBA00022722"/>
    </source>
</evidence>
<comment type="cofactor">
    <cofactor evidence="1">
        <name>a divalent metal cation</name>
        <dbReference type="ChEBI" id="CHEBI:60240"/>
    </cofactor>
</comment>
<keyword evidence="5" id="KW-0479">Metal-binding</keyword>
<organism evidence="9 10">
    <name type="scientific">Paspalum notatum var. saurae</name>
    <dbReference type="NCBI Taxonomy" id="547442"/>
    <lineage>
        <taxon>Eukaryota</taxon>
        <taxon>Viridiplantae</taxon>
        <taxon>Streptophyta</taxon>
        <taxon>Embryophyta</taxon>
        <taxon>Tracheophyta</taxon>
        <taxon>Spermatophyta</taxon>
        <taxon>Magnoliopsida</taxon>
        <taxon>Liliopsida</taxon>
        <taxon>Poales</taxon>
        <taxon>Poaceae</taxon>
        <taxon>PACMAD clade</taxon>
        <taxon>Panicoideae</taxon>
        <taxon>Andropogonodae</taxon>
        <taxon>Paspaleae</taxon>
        <taxon>Paspalinae</taxon>
        <taxon>Paspalum</taxon>
    </lineage>
</organism>
<dbReference type="GO" id="GO:0005634">
    <property type="term" value="C:nucleus"/>
    <property type="evidence" value="ECO:0007669"/>
    <property type="project" value="UniProtKB-SubCell"/>
</dbReference>
<evidence type="ECO:0000256" key="3">
    <source>
        <dbReference type="ARBA" id="ARBA00006958"/>
    </source>
</evidence>
<dbReference type="InterPro" id="IPR045249">
    <property type="entry name" value="HARBI1-like"/>
</dbReference>
<dbReference type="AlphaFoldDB" id="A0AAQ3X001"/>
<dbReference type="GO" id="GO:0016787">
    <property type="term" value="F:hydrolase activity"/>
    <property type="evidence" value="ECO:0007669"/>
    <property type="project" value="UniProtKB-KW"/>
</dbReference>
<evidence type="ECO:0000256" key="7">
    <source>
        <dbReference type="ARBA" id="ARBA00023242"/>
    </source>
</evidence>
<proteinExistence type="inferred from homology"/>
<feature type="domain" description="DDE Tnp4" evidence="8">
    <location>
        <begin position="13"/>
        <end position="100"/>
    </location>
</feature>
<dbReference type="GO" id="GO:0004518">
    <property type="term" value="F:nuclease activity"/>
    <property type="evidence" value="ECO:0007669"/>
    <property type="project" value="UniProtKB-KW"/>
</dbReference>
<accession>A0AAQ3X001</accession>
<reference evidence="9 10" key="1">
    <citation type="submission" date="2024-02" db="EMBL/GenBank/DDBJ databases">
        <title>High-quality chromosome-scale genome assembly of Pensacola bahiagrass (Paspalum notatum Flugge var. saurae).</title>
        <authorList>
            <person name="Vega J.M."/>
            <person name="Podio M."/>
            <person name="Orjuela J."/>
            <person name="Siena L.A."/>
            <person name="Pessino S.C."/>
            <person name="Combes M.C."/>
            <person name="Mariac C."/>
            <person name="Albertini E."/>
            <person name="Pupilli F."/>
            <person name="Ortiz J.P.A."/>
            <person name="Leblanc O."/>
        </authorList>
    </citation>
    <scope>NUCLEOTIDE SEQUENCE [LARGE SCALE GENOMIC DNA]</scope>
    <source>
        <strain evidence="9">R1</strain>
        <tissue evidence="9">Leaf</tissue>
    </source>
</reference>
<keyword evidence="4" id="KW-0540">Nuclease</keyword>
<protein>
    <recommendedName>
        <fullName evidence="8">DDE Tnp4 domain-containing protein</fullName>
    </recommendedName>
</protein>
<comment type="similarity">
    <text evidence="3">Belongs to the HARBI1 family.</text>
</comment>
<comment type="subcellular location">
    <subcellularLocation>
        <location evidence="2">Nucleus</location>
    </subcellularLocation>
</comment>
<dbReference type="PANTHER" id="PTHR22930:SF221">
    <property type="entry name" value="NUCLEASE HARBI1"/>
    <property type="match status" value="1"/>
</dbReference>
<keyword evidence="6" id="KW-0378">Hydrolase</keyword>
<dbReference type="PANTHER" id="PTHR22930">
    <property type="match status" value="1"/>
</dbReference>
<feature type="non-terminal residue" evidence="9">
    <location>
        <position position="1"/>
    </location>
</feature>
<evidence type="ECO:0000256" key="6">
    <source>
        <dbReference type="ARBA" id="ARBA00022801"/>
    </source>
</evidence>
<evidence type="ECO:0000256" key="2">
    <source>
        <dbReference type="ARBA" id="ARBA00004123"/>
    </source>
</evidence>
<evidence type="ECO:0000313" key="10">
    <source>
        <dbReference type="Proteomes" id="UP001341281"/>
    </source>
</evidence>
<evidence type="ECO:0000256" key="1">
    <source>
        <dbReference type="ARBA" id="ARBA00001968"/>
    </source>
</evidence>
<dbReference type="InterPro" id="IPR027806">
    <property type="entry name" value="HARBI1_dom"/>
</dbReference>
<keyword evidence="10" id="KW-1185">Reference proteome</keyword>
<sequence length="127" mass="15036">MESDDNIEGNWKYYNVDARYPNCRGYLAPYKGERYHVPDWRRGHAPSGEQEMFNHSHSSIRNAVEHAFGVWKIKWRILLKMPSSLCTRKDDVAATMCLHNYICENRPLDKDFQKYDQHIDYVPTIPS</sequence>